<dbReference type="Gene3D" id="3.90.220.20">
    <property type="entry name" value="DNA methylase specificity domains"/>
    <property type="match status" value="2"/>
</dbReference>
<keyword evidence="2" id="KW-0680">Restriction system</keyword>
<proteinExistence type="inferred from homology"/>
<dbReference type="Pfam" id="PF01420">
    <property type="entry name" value="Methylase_S"/>
    <property type="match status" value="2"/>
</dbReference>
<comment type="caution">
    <text evidence="5">The sequence shown here is derived from an EMBL/GenBank/DDBJ whole genome shotgun (WGS) entry which is preliminary data.</text>
</comment>
<dbReference type="AlphaFoldDB" id="A0A370DHA9"/>
<dbReference type="PANTHER" id="PTHR30408">
    <property type="entry name" value="TYPE-1 RESTRICTION ENZYME ECOKI SPECIFICITY PROTEIN"/>
    <property type="match status" value="1"/>
</dbReference>
<keyword evidence="6" id="KW-1185">Reference proteome</keyword>
<sequence length="426" mass="47264">MRVGWQRSKLVDVTSKIGSGATPRGGKKSYKEVGIPLIRSLNVHDGYFKKKDLAFLDDDQAEKLSNVIVENGDVLLNITGASIARCCVAPTKCLPARVNQHVAIIRPKALLVDTQFLAYLLVSREHKDSLLNAGDKAGATRQALTKAQLQNYEIDFPSLPVQKRIVAILDKAFEGIAAAAANAEKNLANARELFESCLSNAFVCRGSRWSRTRLSELINITHGFAFKGSDFKVSQDDSKPIVLTPGNYTADGTLYFSSKNTKRFFGQATPGYLFKIGDLTVVMTDLSSKMKILGKPAFIARLNVLHNQRIGRVVFKSKNIAPRLVYYFLRTRMASEKIKETSTGTMVRHTAPKRILGLEINYPIKHEDQFDLVSFLDDFERQVQSLEDICQRKLAMLTELKQSLLQKAFSGVLTAGDADLKEESAA</sequence>
<feature type="domain" description="Type I restriction modification DNA specificity" evidence="4">
    <location>
        <begin position="3"/>
        <end position="174"/>
    </location>
</feature>
<evidence type="ECO:0000313" key="5">
    <source>
        <dbReference type="EMBL" id="RDH84309.1"/>
    </source>
</evidence>
<dbReference type="InterPro" id="IPR000055">
    <property type="entry name" value="Restrct_endonuc_typeI_TRD"/>
</dbReference>
<dbReference type="InterPro" id="IPR044946">
    <property type="entry name" value="Restrct_endonuc_typeI_TRD_sf"/>
</dbReference>
<dbReference type="PANTHER" id="PTHR30408:SF12">
    <property type="entry name" value="TYPE I RESTRICTION ENZYME MJAVIII SPECIFICITY SUBUNIT"/>
    <property type="match status" value="1"/>
</dbReference>
<protein>
    <recommendedName>
        <fullName evidence="4">Type I restriction modification DNA specificity domain-containing protein</fullName>
    </recommendedName>
</protein>
<dbReference type="SUPFAM" id="SSF116734">
    <property type="entry name" value="DNA methylase specificity domain"/>
    <property type="match status" value="2"/>
</dbReference>
<dbReference type="InterPro" id="IPR052021">
    <property type="entry name" value="Type-I_RS_S_subunit"/>
</dbReference>
<evidence type="ECO:0000259" key="4">
    <source>
        <dbReference type="Pfam" id="PF01420"/>
    </source>
</evidence>
<organism evidence="5 6">
    <name type="scientific">endosymbiont of Escarpia spicata</name>
    <dbReference type="NCBI Taxonomy" id="2200908"/>
    <lineage>
        <taxon>Bacteria</taxon>
        <taxon>Pseudomonadati</taxon>
        <taxon>Pseudomonadota</taxon>
        <taxon>Gammaproteobacteria</taxon>
        <taxon>sulfur-oxidizing symbionts</taxon>
    </lineage>
</organism>
<name>A0A370DHA9_9GAMM</name>
<evidence type="ECO:0000256" key="2">
    <source>
        <dbReference type="ARBA" id="ARBA00022747"/>
    </source>
</evidence>
<comment type="similarity">
    <text evidence="1">Belongs to the type-I restriction system S methylase family.</text>
</comment>
<dbReference type="GO" id="GO:0003677">
    <property type="term" value="F:DNA binding"/>
    <property type="evidence" value="ECO:0007669"/>
    <property type="project" value="UniProtKB-KW"/>
</dbReference>
<gene>
    <name evidence="5" type="ORF">DIZ78_12235</name>
</gene>
<evidence type="ECO:0000313" key="6">
    <source>
        <dbReference type="Proteomes" id="UP000254771"/>
    </source>
</evidence>
<reference evidence="5 6" key="1">
    <citation type="journal article" date="2018" name="ISME J.">
        <title>Endosymbiont genomes yield clues of tubeworm success.</title>
        <authorList>
            <person name="Li Y."/>
            <person name="Liles M.R."/>
            <person name="Halanych K.M."/>
        </authorList>
    </citation>
    <scope>NUCLEOTIDE SEQUENCE [LARGE SCALE GENOMIC DNA]</scope>
    <source>
        <strain evidence="5">A1462</strain>
    </source>
</reference>
<evidence type="ECO:0000256" key="1">
    <source>
        <dbReference type="ARBA" id="ARBA00010923"/>
    </source>
</evidence>
<evidence type="ECO:0000256" key="3">
    <source>
        <dbReference type="ARBA" id="ARBA00023125"/>
    </source>
</evidence>
<dbReference type="CDD" id="cd17256">
    <property type="entry name" value="RMtype1_S_EcoJA65PI-TRD1-CR1_like"/>
    <property type="match status" value="1"/>
</dbReference>
<dbReference type="Proteomes" id="UP000254771">
    <property type="component" value="Unassembled WGS sequence"/>
</dbReference>
<dbReference type="GO" id="GO:0009307">
    <property type="term" value="P:DNA restriction-modification system"/>
    <property type="evidence" value="ECO:0007669"/>
    <property type="project" value="UniProtKB-KW"/>
</dbReference>
<dbReference type="EMBL" id="QFXE01000015">
    <property type="protein sequence ID" value="RDH84309.1"/>
    <property type="molecule type" value="Genomic_DNA"/>
</dbReference>
<accession>A0A370DHA9</accession>
<keyword evidence="3" id="KW-0238">DNA-binding</keyword>
<feature type="domain" description="Type I restriction modification DNA specificity" evidence="4">
    <location>
        <begin position="208"/>
        <end position="387"/>
    </location>
</feature>